<dbReference type="KEGG" id="fbm:MQE35_13240"/>
<sequence length="311" mass="36142">MKLLNLYICAFSVCMAIAQKQKTINVGSDESVSLFFPSAIVQARNTSDYFNFNYQQEEEGNLGMLTGNKGPDSNLVVFTEDGEIYNFLLHFKEKLDTLSYDINKKSSIRNGDSPQPKYPFYKISDEKNIRSSVNIPDSISREGVNIKSKKNNSSYSSKHRISKLYEESPQMYYKKFCTYLISRKQKVFRVLVKKEGLKIKLTNVKRNKDEMYFVFTVENLSDQDYPLEAMRFYISTRDVESGNLLAEDKEKECLYSYSEPGIIQGNSRNNIVYVLRKFSVKNDESLLVRFYLNKEENLELYMENSIVNNPN</sequence>
<evidence type="ECO:0000313" key="1">
    <source>
        <dbReference type="EMBL" id="UOB16698.1"/>
    </source>
</evidence>
<dbReference type="AlphaFoldDB" id="A0A9E6ZQ28"/>
<dbReference type="Pfam" id="PF13595">
    <property type="entry name" value="DUF4138"/>
    <property type="match status" value="1"/>
</dbReference>
<keyword evidence="2" id="KW-1185">Reference proteome</keyword>
<dbReference type="Proteomes" id="UP000831290">
    <property type="component" value="Chromosome"/>
</dbReference>
<accession>A0A9E6ZQ28</accession>
<name>A0A9E6ZQ28_9FLAO</name>
<dbReference type="EMBL" id="CP094358">
    <property type="protein sequence ID" value="UOB16698.1"/>
    <property type="molecule type" value="Genomic_DNA"/>
</dbReference>
<proteinExistence type="predicted"/>
<protein>
    <submittedName>
        <fullName evidence="1">Conjugative transposon protein TraN</fullName>
    </submittedName>
</protein>
<dbReference type="InterPro" id="IPR022298">
    <property type="entry name" value="Conjug_transposon_TraN"/>
</dbReference>
<organism evidence="1 2">
    <name type="scientific">Abyssalbus ytuae</name>
    <dbReference type="NCBI Taxonomy" id="2926907"/>
    <lineage>
        <taxon>Bacteria</taxon>
        <taxon>Pseudomonadati</taxon>
        <taxon>Bacteroidota</taxon>
        <taxon>Flavobacteriia</taxon>
        <taxon>Flavobacteriales</taxon>
        <taxon>Flavobacteriaceae</taxon>
        <taxon>Abyssalbus</taxon>
    </lineage>
</organism>
<gene>
    <name evidence="1" type="ORF">MQE35_13240</name>
</gene>
<evidence type="ECO:0000313" key="2">
    <source>
        <dbReference type="Proteomes" id="UP000831290"/>
    </source>
</evidence>
<dbReference type="RefSeq" id="WP_255841928.1">
    <property type="nucleotide sequence ID" value="NZ_CP094358.1"/>
</dbReference>
<reference evidence="1" key="1">
    <citation type="submission" date="2022-03" db="EMBL/GenBank/DDBJ databases">
        <title>Description of Abyssus ytuae gen. nov., sp. nov., a novel member of the family Flavobacteriaceae isolated from the sediment of Mariana Trench.</title>
        <authorList>
            <person name="Zhang J."/>
            <person name="Xu X."/>
        </authorList>
    </citation>
    <scope>NUCLEOTIDE SEQUENCE</scope>
    <source>
        <strain evidence="1">MT3330</strain>
    </source>
</reference>